<name>A0A382EWJ5_9ZZZZ</name>
<dbReference type="EMBL" id="UINC01046597">
    <property type="protein sequence ID" value="SVB54829.1"/>
    <property type="molecule type" value="Genomic_DNA"/>
</dbReference>
<sequence length="119" mass="14205">MSIQIDRQKLKDGLKEEFGTQYLAENAFAYADDMLEVAEAWINSDEWKNDPEIDTSREARIVLRQHISLKLPQERFQSWFVGHYMWYFIVRKVTVWSVMKIIQQHWNEMAAEKGLPPED</sequence>
<accession>A0A382EWJ5</accession>
<gene>
    <name evidence="1" type="ORF">METZ01_LOCUS207683</name>
</gene>
<evidence type="ECO:0000313" key="1">
    <source>
        <dbReference type="EMBL" id="SVB54829.1"/>
    </source>
</evidence>
<organism evidence="1">
    <name type="scientific">marine metagenome</name>
    <dbReference type="NCBI Taxonomy" id="408172"/>
    <lineage>
        <taxon>unclassified sequences</taxon>
        <taxon>metagenomes</taxon>
        <taxon>ecological metagenomes</taxon>
    </lineage>
</organism>
<proteinExistence type="predicted"/>
<protein>
    <submittedName>
        <fullName evidence="1">Uncharacterized protein</fullName>
    </submittedName>
</protein>
<dbReference type="AlphaFoldDB" id="A0A382EWJ5"/>
<reference evidence="1" key="1">
    <citation type="submission" date="2018-05" db="EMBL/GenBank/DDBJ databases">
        <authorList>
            <person name="Lanie J.A."/>
            <person name="Ng W.-L."/>
            <person name="Kazmierczak K.M."/>
            <person name="Andrzejewski T.M."/>
            <person name="Davidsen T.M."/>
            <person name="Wayne K.J."/>
            <person name="Tettelin H."/>
            <person name="Glass J.I."/>
            <person name="Rusch D."/>
            <person name="Podicherti R."/>
            <person name="Tsui H.-C.T."/>
            <person name="Winkler M.E."/>
        </authorList>
    </citation>
    <scope>NUCLEOTIDE SEQUENCE</scope>
</reference>